<dbReference type="EMBL" id="JAMOIM010000010">
    <property type="protein sequence ID" value="MCW6509628.1"/>
    <property type="molecule type" value="Genomic_DNA"/>
</dbReference>
<dbReference type="InterPro" id="IPR000719">
    <property type="entry name" value="Prot_kinase_dom"/>
</dbReference>
<dbReference type="AlphaFoldDB" id="A0AA41YYW4"/>
<dbReference type="PANTHER" id="PTHR24346">
    <property type="entry name" value="MAP/MICROTUBULE AFFINITY-REGULATING KINASE"/>
    <property type="match status" value="1"/>
</dbReference>
<dbReference type="GO" id="GO:0005524">
    <property type="term" value="F:ATP binding"/>
    <property type="evidence" value="ECO:0007669"/>
    <property type="project" value="UniProtKB-KW"/>
</dbReference>
<dbReference type="SUPFAM" id="SSF56112">
    <property type="entry name" value="Protein kinase-like (PK-like)"/>
    <property type="match status" value="1"/>
</dbReference>
<dbReference type="PROSITE" id="PS00108">
    <property type="entry name" value="PROTEIN_KINASE_ST"/>
    <property type="match status" value="1"/>
</dbReference>
<sequence length="363" mass="40565">MAPGFTFGPNTPDAVRLTVERLGDTYLIEEENREGGNGFVFMARNRVLGTQVVIKFYNWEGDHRYHLEPQVLTGFASTNVLKVLDAGVVDQSWSYYVSPFCAERSLQKLDRPVGVLKAHSIVSDILTGLTYLHGSHYLHRDLKPGNIYLHDGRAVIGDFGSLVRLPDGQSEVPASRHSLLFRPPESVQSDRYGKPGDIYQVGMILFFLMGGHLPTEEAAWLTAKELGEYQAKSYPDNTIFADDCIKGRIARGKVLDLTTVCPWTPNMFTRAIRRACRLNPADRFVTAADFLAELSTARSSLADWTSVDGMATLNGRSTSYRIGAEGPPYAVQKRRPPADWRNDNTCMETADIRKLMREIEGRS</sequence>
<accession>A0AA41YYW4</accession>
<gene>
    <name evidence="4" type="ORF">M8523_16535</name>
</gene>
<proteinExistence type="predicted"/>
<dbReference type="PANTHER" id="PTHR24346:SF30">
    <property type="entry name" value="MATERNAL EMBRYONIC LEUCINE ZIPPER KINASE"/>
    <property type="match status" value="1"/>
</dbReference>
<evidence type="ECO:0000256" key="2">
    <source>
        <dbReference type="ARBA" id="ARBA00022840"/>
    </source>
</evidence>
<keyword evidence="5" id="KW-1185">Reference proteome</keyword>
<protein>
    <submittedName>
        <fullName evidence="4">Protein kinase</fullName>
    </submittedName>
</protein>
<evidence type="ECO:0000313" key="5">
    <source>
        <dbReference type="Proteomes" id="UP001165667"/>
    </source>
</evidence>
<dbReference type="SMART" id="SM00220">
    <property type="entry name" value="S_TKc"/>
    <property type="match status" value="1"/>
</dbReference>
<evidence type="ECO:0000256" key="1">
    <source>
        <dbReference type="ARBA" id="ARBA00022741"/>
    </source>
</evidence>
<keyword evidence="4" id="KW-0418">Kinase</keyword>
<comment type="caution">
    <text evidence="4">The sequence shown here is derived from an EMBL/GenBank/DDBJ whole genome shotgun (WGS) entry which is preliminary data.</text>
</comment>
<dbReference type="Proteomes" id="UP001165667">
    <property type="component" value="Unassembled WGS sequence"/>
</dbReference>
<keyword evidence="4" id="KW-0808">Transferase</keyword>
<evidence type="ECO:0000259" key="3">
    <source>
        <dbReference type="PROSITE" id="PS50011"/>
    </source>
</evidence>
<dbReference type="Gene3D" id="1.10.510.10">
    <property type="entry name" value="Transferase(Phosphotransferase) domain 1"/>
    <property type="match status" value="1"/>
</dbReference>
<dbReference type="GO" id="GO:0004674">
    <property type="term" value="F:protein serine/threonine kinase activity"/>
    <property type="evidence" value="ECO:0007669"/>
    <property type="project" value="TreeGrafter"/>
</dbReference>
<name>A0AA41YYW4_9HYPH</name>
<organism evidence="4 5">
    <name type="scientific">Lichenifustis flavocetrariae</name>
    <dbReference type="NCBI Taxonomy" id="2949735"/>
    <lineage>
        <taxon>Bacteria</taxon>
        <taxon>Pseudomonadati</taxon>
        <taxon>Pseudomonadota</taxon>
        <taxon>Alphaproteobacteria</taxon>
        <taxon>Hyphomicrobiales</taxon>
        <taxon>Lichenihabitantaceae</taxon>
        <taxon>Lichenifustis</taxon>
    </lineage>
</organism>
<dbReference type="RefSeq" id="WP_282585996.1">
    <property type="nucleotide sequence ID" value="NZ_JAMOIM010000010.1"/>
</dbReference>
<keyword evidence="2" id="KW-0067">ATP-binding</keyword>
<dbReference type="GO" id="GO:0005737">
    <property type="term" value="C:cytoplasm"/>
    <property type="evidence" value="ECO:0007669"/>
    <property type="project" value="TreeGrafter"/>
</dbReference>
<dbReference type="InterPro" id="IPR011009">
    <property type="entry name" value="Kinase-like_dom_sf"/>
</dbReference>
<evidence type="ECO:0000313" key="4">
    <source>
        <dbReference type="EMBL" id="MCW6509628.1"/>
    </source>
</evidence>
<keyword evidence="1" id="KW-0547">Nucleotide-binding</keyword>
<reference evidence="4" key="1">
    <citation type="submission" date="2022-05" db="EMBL/GenBank/DDBJ databases">
        <authorList>
            <person name="Pankratov T."/>
        </authorList>
    </citation>
    <scope>NUCLEOTIDE SEQUENCE</scope>
    <source>
        <strain evidence="4">BP6-180914</strain>
    </source>
</reference>
<dbReference type="PROSITE" id="PS50011">
    <property type="entry name" value="PROTEIN_KINASE_DOM"/>
    <property type="match status" value="1"/>
</dbReference>
<dbReference type="Pfam" id="PF00069">
    <property type="entry name" value="Pkinase"/>
    <property type="match status" value="1"/>
</dbReference>
<dbReference type="GO" id="GO:0035556">
    <property type="term" value="P:intracellular signal transduction"/>
    <property type="evidence" value="ECO:0007669"/>
    <property type="project" value="TreeGrafter"/>
</dbReference>
<feature type="domain" description="Protein kinase" evidence="3">
    <location>
        <begin position="26"/>
        <end position="301"/>
    </location>
</feature>
<dbReference type="InterPro" id="IPR008271">
    <property type="entry name" value="Ser/Thr_kinase_AS"/>
</dbReference>